<dbReference type="Gene3D" id="1.10.10.60">
    <property type="entry name" value="Homeodomain-like"/>
    <property type="match status" value="1"/>
</dbReference>
<evidence type="ECO:0000259" key="1">
    <source>
        <dbReference type="Pfam" id="PF02796"/>
    </source>
</evidence>
<dbReference type="Pfam" id="PF02796">
    <property type="entry name" value="HTH_7"/>
    <property type="match status" value="1"/>
</dbReference>
<dbReference type="Proteomes" id="UP001219957">
    <property type="component" value="Chromosome"/>
</dbReference>
<keyword evidence="3" id="KW-1185">Reference proteome</keyword>
<protein>
    <submittedName>
        <fullName evidence="2">Helix-turn-helix domain-containing protein</fullName>
    </submittedName>
</protein>
<gene>
    <name evidence="2" type="ORF">OE059_12105</name>
</gene>
<evidence type="ECO:0000313" key="3">
    <source>
        <dbReference type="Proteomes" id="UP001219957"/>
    </source>
</evidence>
<dbReference type="EMBL" id="CP109617">
    <property type="protein sequence ID" value="WED54770.1"/>
    <property type="molecule type" value="Genomic_DNA"/>
</dbReference>
<feature type="domain" description="Resolvase HTH" evidence="1">
    <location>
        <begin position="204"/>
        <end position="243"/>
    </location>
</feature>
<sequence length="247" mass="29434">MDYNRVYKALYLYHIEERQSLNYISDETGLSPKQIMQLAKGSLYPTVYLHFMKDRETEDFSREYPYKTRKIKDSNINPLLETCTKQILHLSADLRDVKGYLLDQDYHEGDIKTILKNLAQNYTKDIEEVKKDKIRQILNILKMPTKFGIDFKNNIVTLYPHPKLNNYYIPVGVEYKTYRSYKMPDDLFEYFCSNQDTKQPSTPKEKVNKEEWQLLYKEGITMSEIANRYSVCPRTVRRYLNKQVAKA</sequence>
<dbReference type="InterPro" id="IPR006120">
    <property type="entry name" value="Resolvase_HTH_dom"/>
</dbReference>
<evidence type="ECO:0000313" key="2">
    <source>
        <dbReference type="EMBL" id="WED54770.1"/>
    </source>
</evidence>
<proteinExistence type="predicted"/>
<reference evidence="2 3" key="1">
    <citation type="submission" date="2022-10" db="EMBL/GenBank/DDBJ databases">
        <title>Complete genome sequence of Exiguobacterium profundum TSS-3 isolated from an extremely saline-alkaline spring located in Ixtapa, Chiapas-Mexico.</title>
        <authorList>
            <person name="Rincon-Rosales R."/>
            <person name="Rogel M.A."/>
            <person name="Rincon-Molina C.I."/>
            <person name="Guerrero G."/>
            <person name="Manzano-Gomez L.A."/>
            <person name="Lopez-Lopez A."/>
            <person name="Rincon Molina F.A."/>
            <person name="Martinez-Romero E."/>
        </authorList>
    </citation>
    <scope>NUCLEOTIDE SEQUENCE [LARGE SCALE GENOMIC DNA]</scope>
    <source>
        <strain evidence="2 3">TSS-3</strain>
    </source>
</reference>
<name>A0ABY8AYN0_9BACL</name>
<organism evidence="2 3">
    <name type="scientific">Exiguobacterium profundum</name>
    <dbReference type="NCBI Taxonomy" id="307643"/>
    <lineage>
        <taxon>Bacteria</taxon>
        <taxon>Bacillati</taxon>
        <taxon>Bacillota</taxon>
        <taxon>Bacilli</taxon>
        <taxon>Bacillales</taxon>
        <taxon>Bacillales Family XII. Incertae Sedis</taxon>
        <taxon>Exiguobacterium</taxon>
    </lineage>
</organism>
<accession>A0ABY8AYN0</accession>
<dbReference type="RefSeq" id="WP_275060042.1">
    <property type="nucleotide sequence ID" value="NZ_CP109617.1"/>
</dbReference>